<dbReference type="Pfam" id="PF00931">
    <property type="entry name" value="NB-ARC"/>
    <property type="match status" value="1"/>
</dbReference>
<name>A0A951UIP1_9NOST</name>
<evidence type="ECO:0000256" key="6">
    <source>
        <dbReference type="ARBA" id="ARBA00022803"/>
    </source>
</evidence>
<dbReference type="PROSITE" id="PS50005">
    <property type="entry name" value="TPR"/>
    <property type="match status" value="4"/>
</dbReference>
<dbReference type="Pfam" id="PF13374">
    <property type="entry name" value="TPR_10"/>
    <property type="match status" value="1"/>
</dbReference>
<feature type="non-terminal residue" evidence="13">
    <location>
        <position position="870"/>
    </location>
</feature>
<keyword evidence="9" id="KW-0206">Cytoskeleton</keyword>
<dbReference type="PANTHER" id="PTHR45783:SF3">
    <property type="entry name" value="KINESIN LIGHT CHAIN"/>
    <property type="match status" value="1"/>
</dbReference>
<gene>
    <name evidence="13" type="ORF">KME32_25925</name>
</gene>
<comment type="caution">
    <text evidence="13">The sequence shown here is derived from an EMBL/GenBank/DDBJ whole genome shotgun (WGS) entry which is preliminary data.</text>
</comment>
<keyword evidence="5" id="KW-0677">Repeat</keyword>
<keyword evidence="7" id="KW-0175">Coiled coil</keyword>
<dbReference type="SUPFAM" id="SSF52540">
    <property type="entry name" value="P-loop containing nucleoside triphosphate hydrolases"/>
    <property type="match status" value="1"/>
</dbReference>
<evidence type="ECO:0000313" key="13">
    <source>
        <dbReference type="EMBL" id="MBW4564514.1"/>
    </source>
</evidence>
<dbReference type="Proteomes" id="UP000715781">
    <property type="component" value="Unassembled WGS sequence"/>
</dbReference>
<dbReference type="SMART" id="SM00028">
    <property type="entry name" value="TPR"/>
    <property type="match status" value="10"/>
</dbReference>
<dbReference type="EMBL" id="JAHHHN010000022">
    <property type="protein sequence ID" value="MBW4564514.1"/>
    <property type="molecule type" value="Genomic_DNA"/>
</dbReference>
<keyword evidence="6 10" id="KW-0802">TPR repeat</keyword>
<evidence type="ECO:0000256" key="3">
    <source>
        <dbReference type="ARBA" id="ARBA00022490"/>
    </source>
</evidence>
<evidence type="ECO:0000256" key="9">
    <source>
        <dbReference type="ARBA" id="ARBA00023212"/>
    </source>
</evidence>
<dbReference type="GO" id="GO:0007018">
    <property type="term" value="P:microtubule-based movement"/>
    <property type="evidence" value="ECO:0007669"/>
    <property type="project" value="TreeGrafter"/>
</dbReference>
<protein>
    <submittedName>
        <fullName evidence="13">Tetratricopeptide repeat protein</fullName>
    </submittedName>
</protein>
<dbReference type="GO" id="GO:0019894">
    <property type="term" value="F:kinesin binding"/>
    <property type="evidence" value="ECO:0007669"/>
    <property type="project" value="TreeGrafter"/>
</dbReference>
<feature type="repeat" description="TPR" evidence="10">
    <location>
        <begin position="524"/>
        <end position="557"/>
    </location>
</feature>
<reference evidence="13" key="2">
    <citation type="journal article" date="2022" name="Microbiol. Resour. Announc.">
        <title>Metagenome Sequencing to Explore Phylogenomics of Terrestrial Cyanobacteria.</title>
        <authorList>
            <person name="Ward R.D."/>
            <person name="Stajich J.E."/>
            <person name="Johansen J.R."/>
            <person name="Huntemann M."/>
            <person name="Clum A."/>
            <person name="Foster B."/>
            <person name="Foster B."/>
            <person name="Roux S."/>
            <person name="Palaniappan K."/>
            <person name="Varghese N."/>
            <person name="Mukherjee S."/>
            <person name="Reddy T.B.K."/>
            <person name="Daum C."/>
            <person name="Copeland A."/>
            <person name="Chen I.A."/>
            <person name="Ivanova N.N."/>
            <person name="Kyrpides N.C."/>
            <person name="Shapiro N."/>
            <person name="Eloe-Fadrosh E.A."/>
            <person name="Pietrasiak N."/>
        </authorList>
    </citation>
    <scope>NUCLEOTIDE SEQUENCE</scope>
    <source>
        <strain evidence="13">JT2-VF2</strain>
    </source>
</reference>
<evidence type="ECO:0000256" key="2">
    <source>
        <dbReference type="ARBA" id="ARBA00009622"/>
    </source>
</evidence>
<keyword evidence="8" id="KW-0505">Motor protein</keyword>
<proteinExistence type="inferred from homology"/>
<feature type="repeat" description="TPR" evidence="10">
    <location>
        <begin position="818"/>
        <end position="851"/>
    </location>
</feature>
<dbReference type="AlphaFoldDB" id="A0A951UIP1"/>
<dbReference type="PRINTS" id="PR00381">
    <property type="entry name" value="KINESINLIGHT"/>
</dbReference>
<dbReference type="Gene3D" id="1.25.40.10">
    <property type="entry name" value="Tetratricopeptide repeat domain"/>
    <property type="match status" value="3"/>
</dbReference>
<feature type="repeat" description="TPR" evidence="10">
    <location>
        <begin position="692"/>
        <end position="725"/>
    </location>
</feature>
<evidence type="ECO:0000259" key="12">
    <source>
        <dbReference type="Pfam" id="PF00931"/>
    </source>
</evidence>
<accession>A0A951UIP1</accession>
<feature type="domain" description="NB-ARC" evidence="12">
    <location>
        <begin position="53"/>
        <end position="219"/>
    </location>
</feature>
<reference evidence="13" key="1">
    <citation type="submission" date="2021-05" db="EMBL/GenBank/DDBJ databases">
        <authorList>
            <person name="Pietrasiak N."/>
            <person name="Ward R."/>
            <person name="Stajich J.E."/>
            <person name="Kurbessoian T."/>
        </authorList>
    </citation>
    <scope>NUCLEOTIDE SEQUENCE</scope>
    <source>
        <strain evidence="13">JT2-VF2</strain>
    </source>
</reference>
<sequence length="870" mass="98022">MTAENWQGINIKGGETNIHNPTINIGSSQRNSPPNIPNNLSRKGAVKFVGRDNELTDIHQKLQQSGKVAISAVAGMGGVGKTELATQYALRHEVDYPGGICWLNGRESDLAASIVQFYLLYIGQEIPDKLGGKLLNPQEQAQWCWQHWQPSEGLVLVVLDDVTNLENLQEVQPPGNRFRVLITTRLRNLSPNFVQEISLDVLPENKALELLTAFVGERRIQREETTAKELCEWLGYLPLGLELVGQYLAEDPDLSLAEMLERLKVQHLEDEALERRQPTLSAAQLGVKAAFELSWRELEEKTQLVGALLSLFAPGVIPWQLVESISELLNWAKADVTEARKQLYKRHLIQRLEDKNACYQIHPLIREFLKGKLAQIYHCTGREELRLDFKQAFAAAMVAKAKEIPQAITLEFIASVQDTIPHLQEVAENLIDALRDEDLAWVFIGLGRFYEGQGLYALAEPWRMQCLSVVKTRLGEEHPHVATSLNDLALLYNSQGKYASAEPLYLQALEMTKRLLGEEHPHVATSLNNLAYLYNSQGKYTEAEPLYLQALEMTKRLLGDEHPHVATSLSHLAYLYHSQGKYTEAEALHLQALALYKRLLGEEHPDVATSLNNLAYLYNSQGRYAEAEPLFLQALEMTKRLLGDEHPDVAGNLSHLAYLYHSQGKYTEAEPLHLQALALYKRLLGEEHPHVATSLNNLANLYKSQGRYSEAEPLYLQALALRKRLLGEEHPDVAGSLNDLAYLYDSQGRYSEAEPLYLQALALRKRLLGEEHPDVAGSLNDLAYLYDSQGRYSEAEPLYLQALALYKRLLGEEHPHVATSLNNLANLYKSQGRYSEAEPLYLQALALYKRLLGEEHPHVATSLNNLANLY</sequence>
<evidence type="ECO:0000256" key="11">
    <source>
        <dbReference type="SAM" id="MobiDB-lite"/>
    </source>
</evidence>
<dbReference type="Gene3D" id="3.40.50.300">
    <property type="entry name" value="P-loop containing nucleotide triphosphate hydrolases"/>
    <property type="match status" value="1"/>
</dbReference>
<organism evidence="13 14">
    <name type="scientific">Mojavia pulchra JT2-VF2</name>
    <dbReference type="NCBI Taxonomy" id="287848"/>
    <lineage>
        <taxon>Bacteria</taxon>
        <taxon>Bacillati</taxon>
        <taxon>Cyanobacteriota</taxon>
        <taxon>Cyanophyceae</taxon>
        <taxon>Nostocales</taxon>
        <taxon>Nostocaceae</taxon>
    </lineage>
</organism>
<dbReference type="InterPro" id="IPR027417">
    <property type="entry name" value="P-loop_NTPase"/>
</dbReference>
<dbReference type="GO" id="GO:0043531">
    <property type="term" value="F:ADP binding"/>
    <property type="evidence" value="ECO:0007669"/>
    <property type="project" value="InterPro"/>
</dbReference>
<feature type="repeat" description="TPR" evidence="10">
    <location>
        <begin position="608"/>
        <end position="641"/>
    </location>
</feature>
<dbReference type="Pfam" id="PF13424">
    <property type="entry name" value="TPR_12"/>
    <property type="match status" value="4"/>
</dbReference>
<dbReference type="InterPro" id="IPR011990">
    <property type="entry name" value="TPR-like_helical_dom_sf"/>
</dbReference>
<dbReference type="InterPro" id="IPR002182">
    <property type="entry name" value="NB-ARC"/>
</dbReference>
<keyword evidence="4" id="KW-0493">Microtubule</keyword>
<evidence type="ECO:0000256" key="8">
    <source>
        <dbReference type="ARBA" id="ARBA00023175"/>
    </source>
</evidence>
<evidence type="ECO:0000256" key="5">
    <source>
        <dbReference type="ARBA" id="ARBA00022737"/>
    </source>
</evidence>
<dbReference type="GO" id="GO:0005874">
    <property type="term" value="C:microtubule"/>
    <property type="evidence" value="ECO:0007669"/>
    <property type="project" value="UniProtKB-KW"/>
</dbReference>
<dbReference type="PANTHER" id="PTHR45783">
    <property type="entry name" value="KINESIN LIGHT CHAIN"/>
    <property type="match status" value="1"/>
</dbReference>
<dbReference type="SUPFAM" id="SSF48452">
    <property type="entry name" value="TPR-like"/>
    <property type="match status" value="1"/>
</dbReference>
<dbReference type="InterPro" id="IPR019734">
    <property type="entry name" value="TPR_rpt"/>
</dbReference>
<dbReference type="GO" id="GO:0005737">
    <property type="term" value="C:cytoplasm"/>
    <property type="evidence" value="ECO:0007669"/>
    <property type="project" value="TreeGrafter"/>
</dbReference>
<comment type="subcellular location">
    <subcellularLocation>
        <location evidence="1">Cytoplasm</location>
        <location evidence="1">Cytoskeleton</location>
    </subcellularLocation>
</comment>
<keyword evidence="3" id="KW-0963">Cytoplasm</keyword>
<dbReference type="InterPro" id="IPR002151">
    <property type="entry name" value="Kinesin_light"/>
</dbReference>
<evidence type="ECO:0000313" key="14">
    <source>
        <dbReference type="Proteomes" id="UP000715781"/>
    </source>
</evidence>
<evidence type="ECO:0000256" key="4">
    <source>
        <dbReference type="ARBA" id="ARBA00022701"/>
    </source>
</evidence>
<evidence type="ECO:0000256" key="7">
    <source>
        <dbReference type="ARBA" id="ARBA00023054"/>
    </source>
</evidence>
<evidence type="ECO:0000256" key="1">
    <source>
        <dbReference type="ARBA" id="ARBA00004245"/>
    </source>
</evidence>
<comment type="similarity">
    <text evidence="2">Belongs to the kinesin light chain family.</text>
</comment>
<evidence type="ECO:0000256" key="10">
    <source>
        <dbReference type="PROSITE-ProRule" id="PRU00339"/>
    </source>
</evidence>
<feature type="region of interest" description="Disordered" evidence="11">
    <location>
        <begin position="20"/>
        <end position="40"/>
    </location>
</feature>
<dbReference type="GO" id="GO:0005871">
    <property type="term" value="C:kinesin complex"/>
    <property type="evidence" value="ECO:0007669"/>
    <property type="project" value="InterPro"/>
</dbReference>